<evidence type="ECO:0000313" key="6">
    <source>
        <dbReference type="EMBL" id="SEB72048.1"/>
    </source>
</evidence>
<dbReference type="InterPro" id="IPR036388">
    <property type="entry name" value="WH-like_DNA-bd_sf"/>
</dbReference>
<keyword evidence="7" id="KW-1185">Reference proteome</keyword>
<gene>
    <name evidence="6" type="ORF">SAMN04489745_1062</name>
</gene>
<dbReference type="InterPro" id="IPR005119">
    <property type="entry name" value="LysR_subst-bd"/>
</dbReference>
<name>A0A1H4LN42_9MICC</name>
<reference evidence="6 7" key="1">
    <citation type="submission" date="2016-10" db="EMBL/GenBank/DDBJ databases">
        <authorList>
            <person name="de Groot N.N."/>
        </authorList>
    </citation>
    <scope>NUCLEOTIDE SEQUENCE [LARGE SCALE GENOMIC DNA]</scope>
    <source>
        <strain evidence="6 7">DSM 10495</strain>
    </source>
</reference>
<dbReference type="InterPro" id="IPR036390">
    <property type="entry name" value="WH_DNA-bd_sf"/>
</dbReference>
<sequence>MAPTVPQLRTLLAVVDTGSFTSAAQTLSVSQSAVSRTLRALEDDIGGLLLDRDRANAPTALAADVLPHARAAVAALDALSARVRARSGVPVGRIRLGTVPTVMQGLLPELLSAWQARLPKVEVSLFEGDDEEIPEWLETGIVDAGILVDPPADPPGSLLVGEDEYRAIVRRDHPYADESSIPLEELLEDGLITSMGGCETQVRRIHRIAGVPFTSRQQVRELATLITMVHEGMGVAIMPGLGEGLLPPALRMVRLEPTVSRRLVLTGPSTRAWSPIAEALVSALRAE</sequence>
<evidence type="ECO:0000256" key="1">
    <source>
        <dbReference type="ARBA" id="ARBA00009437"/>
    </source>
</evidence>
<keyword evidence="4" id="KW-0804">Transcription</keyword>
<dbReference type="RefSeq" id="WP_066211802.1">
    <property type="nucleotide sequence ID" value="NZ_FNSN01000003.1"/>
</dbReference>
<dbReference type="STRING" id="156980.SAMN04489745_1062"/>
<dbReference type="InterPro" id="IPR000847">
    <property type="entry name" value="LysR_HTH_N"/>
</dbReference>
<evidence type="ECO:0000256" key="2">
    <source>
        <dbReference type="ARBA" id="ARBA00023015"/>
    </source>
</evidence>
<comment type="similarity">
    <text evidence="1">Belongs to the LysR transcriptional regulatory family.</text>
</comment>
<keyword evidence="3 6" id="KW-0238">DNA-binding</keyword>
<dbReference type="Pfam" id="PF00126">
    <property type="entry name" value="HTH_1"/>
    <property type="match status" value="1"/>
</dbReference>
<dbReference type="CDD" id="cd05466">
    <property type="entry name" value="PBP2_LTTR_substrate"/>
    <property type="match status" value="1"/>
</dbReference>
<evidence type="ECO:0000256" key="3">
    <source>
        <dbReference type="ARBA" id="ARBA00023125"/>
    </source>
</evidence>
<dbReference type="PRINTS" id="PR00039">
    <property type="entry name" value="HTHLYSR"/>
</dbReference>
<dbReference type="Gene3D" id="3.40.190.10">
    <property type="entry name" value="Periplasmic binding protein-like II"/>
    <property type="match status" value="2"/>
</dbReference>
<dbReference type="GO" id="GO:0003700">
    <property type="term" value="F:DNA-binding transcription factor activity"/>
    <property type="evidence" value="ECO:0007669"/>
    <property type="project" value="InterPro"/>
</dbReference>
<evidence type="ECO:0000256" key="4">
    <source>
        <dbReference type="ARBA" id="ARBA00023163"/>
    </source>
</evidence>
<dbReference type="SUPFAM" id="SSF53850">
    <property type="entry name" value="Periplasmic binding protein-like II"/>
    <property type="match status" value="1"/>
</dbReference>
<dbReference type="GO" id="GO:0032993">
    <property type="term" value="C:protein-DNA complex"/>
    <property type="evidence" value="ECO:0007669"/>
    <property type="project" value="TreeGrafter"/>
</dbReference>
<dbReference type="PANTHER" id="PTHR30346">
    <property type="entry name" value="TRANSCRIPTIONAL DUAL REGULATOR HCAR-RELATED"/>
    <property type="match status" value="1"/>
</dbReference>
<evidence type="ECO:0000259" key="5">
    <source>
        <dbReference type="PROSITE" id="PS50931"/>
    </source>
</evidence>
<dbReference type="SUPFAM" id="SSF46785">
    <property type="entry name" value="Winged helix' DNA-binding domain"/>
    <property type="match status" value="1"/>
</dbReference>
<protein>
    <submittedName>
        <fullName evidence="6">DNA-binding transcriptional regulator, LysR family</fullName>
    </submittedName>
</protein>
<dbReference type="Pfam" id="PF03466">
    <property type="entry name" value="LysR_substrate"/>
    <property type="match status" value="1"/>
</dbReference>
<feature type="domain" description="HTH lysR-type" evidence="5">
    <location>
        <begin position="3"/>
        <end position="59"/>
    </location>
</feature>
<accession>A0A1H4LN42</accession>
<dbReference type="Proteomes" id="UP000182652">
    <property type="component" value="Unassembled WGS sequence"/>
</dbReference>
<organism evidence="6 7">
    <name type="scientific">Arthrobacter woluwensis</name>
    <dbReference type="NCBI Taxonomy" id="156980"/>
    <lineage>
        <taxon>Bacteria</taxon>
        <taxon>Bacillati</taxon>
        <taxon>Actinomycetota</taxon>
        <taxon>Actinomycetes</taxon>
        <taxon>Micrococcales</taxon>
        <taxon>Micrococcaceae</taxon>
        <taxon>Arthrobacter</taxon>
    </lineage>
</organism>
<proteinExistence type="inferred from homology"/>
<dbReference type="AlphaFoldDB" id="A0A1H4LN42"/>
<dbReference type="PROSITE" id="PS50931">
    <property type="entry name" value="HTH_LYSR"/>
    <property type="match status" value="1"/>
</dbReference>
<evidence type="ECO:0000313" key="7">
    <source>
        <dbReference type="Proteomes" id="UP000182652"/>
    </source>
</evidence>
<dbReference type="PANTHER" id="PTHR30346:SF28">
    <property type="entry name" value="HTH-TYPE TRANSCRIPTIONAL REGULATOR CYNR"/>
    <property type="match status" value="1"/>
</dbReference>
<keyword evidence="2" id="KW-0805">Transcription regulation</keyword>
<dbReference type="GO" id="GO:0003677">
    <property type="term" value="F:DNA binding"/>
    <property type="evidence" value="ECO:0007669"/>
    <property type="project" value="UniProtKB-KW"/>
</dbReference>
<dbReference type="EMBL" id="FNSN01000003">
    <property type="protein sequence ID" value="SEB72048.1"/>
    <property type="molecule type" value="Genomic_DNA"/>
</dbReference>
<dbReference type="Gene3D" id="1.10.10.10">
    <property type="entry name" value="Winged helix-like DNA-binding domain superfamily/Winged helix DNA-binding domain"/>
    <property type="match status" value="1"/>
</dbReference>